<accession>A0A850P557</accession>
<dbReference type="SUPFAM" id="SSF101738">
    <property type="entry name" value="SspB-like"/>
    <property type="match status" value="1"/>
</dbReference>
<dbReference type="Pfam" id="PF04386">
    <property type="entry name" value="SspB"/>
    <property type="match status" value="1"/>
</dbReference>
<evidence type="ECO:0000313" key="2">
    <source>
        <dbReference type="EMBL" id="NVN39767.1"/>
    </source>
</evidence>
<reference evidence="2 3" key="1">
    <citation type="submission" date="2020-06" db="EMBL/GenBank/DDBJ databases">
        <title>Description of novel acetic acid bacteria.</title>
        <authorList>
            <person name="Sombolestani A."/>
        </authorList>
    </citation>
    <scope>NUCLEOTIDE SEQUENCE [LARGE SCALE GENOMIC DNA]</scope>
    <source>
        <strain evidence="2 3">LMG 27010</strain>
    </source>
</reference>
<evidence type="ECO:0000256" key="1">
    <source>
        <dbReference type="SAM" id="MobiDB-lite"/>
    </source>
</evidence>
<dbReference type="RefSeq" id="WP_176612748.1">
    <property type="nucleotide sequence ID" value="NZ_JABXXR010000016.1"/>
</dbReference>
<feature type="region of interest" description="Disordered" evidence="1">
    <location>
        <begin position="135"/>
        <end position="163"/>
    </location>
</feature>
<dbReference type="Proteomes" id="UP000585665">
    <property type="component" value="Unassembled WGS sequence"/>
</dbReference>
<evidence type="ECO:0000313" key="3">
    <source>
        <dbReference type="Proteomes" id="UP000585665"/>
    </source>
</evidence>
<dbReference type="AlphaFoldDB" id="A0A850P557"/>
<comment type="caution">
    <text evidence="2">The sequence shown here is derived from an EMBL/GenBank/DDBJ whole genome shotgun (WGS) entry which is preliminary data.</text>
</comment>
<name>A0A850P557_9PROT</name>
<proteinExistence type="predicted"/>
<dbReference type="EMBL" id="JABXXR010000016">
    <property type="protein sequence ID" value="NVN39767.1"/>
    <property type="molecule type" value="Genomic_DNA"/>
</dbReference>
<dbReference type="InterPro" id="IPR007481">
    <property type="entry name" value="SspB"/>
</dbReference>
<keyword evidence="3" id="KW-1185">Reference proteome</keyword>
<sequence>MTDDSDESGFDGLIPDSLLPYDRWIEDAYRQVMLRALDHAAVHGLPGEHHFYITFRTDWTGVVIPPRLRAQYPHEMTIVLQHQFWDLKVDHAAGVISVGLSFGGTGSILSIPVAAVTAFADPSIQMALRFTLSEDETADEAGTGDGDAVTEVADDKAEGDDVAAPQVVSLDAFRKRGPSST</sequence>
<gene>
    <name evidence="2" type="ORF">HUK82_04195</name>
</gene>
<dbReference type="InterPro" id="IPR036760">
    <property type="entry name" value="SspB-like_sf"/>
</dbReference>
<organism evidence="2 3">
    <name type="scientific">Ameyamaea chiangmaiensis</name>
    <dbReference type="NCBI Taxonomy" id="442969"/>
    <lineage>
        <taxon>Bacteria</taxon>
        <taxon>Pseudomonadati</taxon>
        <taxon>Pseudomonadota</taxon>
        <taxon>Alphaproteobacteria</taxon>
        <taxon>Acetobacterales</taxon>
        <taxon>Acetobacteraceae</taxon>
        <taxon>Ameyamaea</taxon>
    </lineage>
</organism>
<evidence type="ECO:0008006" key="4">
    <source>
        <dbReference type="Google" id="ProtNLM"/>
    </source>
</evidence>
<dbReference type="Gene3D" id="2.30.30.220">
    <property type="entry name" value="SspB-like"/>
    <property type="match status" value="1"/>
</dbReference>
<protein>
    <recommendedName>
        <fullName evidence="4">Stringent starvation protein B</fullName>
    </recommendedName>
</protein>